<dbReference type="PIRSF" id="PIRSF001549">
    <property type="entry name" value="His-tRNA_synth"/>
    <property type="match status" value="1"/>
</dbReference>
<dbReference type="InterPro" id="IPR006195">
    <property type="entry name" value="aa-tRNA-synth_II"/>
</dbReference>
<dbReference type="EMBL" id="AP023366">
    <property type="protein sequence ID" value="BCJ87932.1"/>
    <property type="molecule type" value="Genomic_DNA"/>
</dbReference>
<dbReference type="InterPro" id="IPR045864">
    <property type="entry name" value="aa-tRNA-synth_II/BPL/LPL"/>
</dbReference>
<evidence type="ECO:0000313" key="12">
    <source>
        <dbReference type="Proteomes" id="UP000593802"/>
    </source>
</evidence>
<dbReference type="GO" id="GO:0004821">
    <property type="term" value="F:histidine-tRNA ligase activity"/>
    <property type="evidence" value="ECO:0007669"/>
    <property type="project" value="TreeGrafter"/>
</dbReference>
<dbReference type="KEGG" id="eff:skT53_29170"/>
<evidence type="ECO:0000313" key="11">
    <source>
        <dbReference type="EMBL" id="BCJ87932.1"/>
    </source>
</evidence>
<dbReference type="HAMAP" id="MF_00125">
    <property type="entry name" value="HisZ"/>
    <property type="match status" value="1"/>
</dbReference>
<dbReference type="GO" id="GO:0006427">
    <property type="term" value="P:histidyl-tRNA aminoacylation"/>
    <property type="evidence" value="ECO:0007669"/>
    <property type="project" value="TreeGrafter"/>
</dbReference>
<dbReference type="AlphaFoldDB" id="A0A7I8DF59"/>
<dbReference type="GO" id="GO:0000105">
    <property type="term" value="P:L-histidine biosynthetic process"/>
    <property type="evidence" value="ECO:0007669"/>
    <property type="project" value="UniProtKB-UniRule"/>
</dbReference>
<evidence type="ECO:0000256" key="6">
    <source>
        <dbReference type="ARBA" id="ARBA00022490"/>
    </source>
</evidence>
<evidence type="ECO:0000256" key="3">
    <source>
        <dbReference type="ARBA" id="ARBA00005539"/>
    </source>
</evidence>
<comment type="miscellaneous">
    <text evidence="8">This function is generally fulfilled by the C-terminal part of HisG, which is missing in some bacteria such as this one.</text>
</comment>
<dbReference type="PANTHER" id="PTHR43707">
    <property type="entry name" value="HISTIDYL-TRNA SYNTHETASE"/>
    <property type="match status" value="1"/>
</dbReference>
<evidence type="ECO:0000256" key="4">
    <source>
        <dbReference type="ARBA" id="ARBA00011496"/>
    </source>
</evidence>
<evidence type="ECO:0000256" key="2">
    <source>
        <dbReference type="ARBA" id="ARBA00004667"/>
    </source>
</evidence>
<dbReference type="InterPro" id="IPR041715">
    <property type="entry name" value="HisRS-like_core"/>
</dbReference>
<feature type="binding site" evidence="9">
    <location>
        <position position="129"/>
    </location>
    <ligand>
        <name>L-histidine</name>
        <dbReference type="ChEBI" id="CHEBI:57595"/>
    </ligand>
</feature>
<keyword evidence="8" id="KW-0368">Histidine biosynthesis</keyword>
<evidence type="ECO:0000256" key="1">
    <source>
        <dbReference type="ARBA" id="ARBA00004496"/>
    </source>
</evidence>
<keyword evidence="11" id="KW-0328">Glycosyltransferase</keyword>
<dbReference type="Proteomes" id="UP000593802">
    <property type="component" value="Chromosome"/>
</dbReference>
<comment type="similarity">
    <text evidence="3 8">Belongs to the class-II aminoacyl-tRNA synthetase family. HisZ subfamily.</text>
</comment>
<name>A0A7I8DF59_9BACL</name>
<dbReference type="PANTHER" id="PTHR43707:SF1">
    <property type="entry name" value="HISTIDINE--TRNA LIGASE, MITOCHONDRIAL-RELATED"/>
    <property type="match status" value="1"/>
</dbReference>
<evidence type="ECO:0000259" key="10">
    <source>
        <dbReference type="PROSITE" id="PS50862"/>
    </source>
</evidence>
<gene>
    <name evidence="8 11" type="primary">hisZ</name>
    <name evidence="11" type="ORF">skT53_29170</name>
</gene>
<keyword evidence="12" id="KW-1185">Reference proteome</keyword>
<dbReference type="GO" id="GO:0140096">
    <property type="term" value="F:catalytic activity, acting on a protein"/>
    <property type="evidence" value="ECO:0007669"/>
    <property type="project" value="UniProtKB-ARBA"/>
</dbReference>
<protein>
    <recommendedName>
        <fullName evidence="5 8">ATP phosphoribosyltransferase regulatory subunit</fullName>
    </recommendedName>
</protein>
<dbReference type="GO" id="GO:0016757">
    <property type="term" value="F:glycosyltransferase activity"/>
    <property type="evidence" value="ECO:0007669"/>
    <property type="project" value="UniProtKB-KW"/>
</dbReference>
<evidence type="ECO:0000256" key="9">
    <source>
        <dbReference type="PIRSR" id="PIRSR001549-1"/>
    </source>
</evidence>
<dbReference type="NCBIfam" id="TIGR00443">
    <property type="entry name" value="hisZ_biosyn_reg"/>
    <property type="match status" value="1"/>
</dbReference>
<comment type="subunit">
    <text evidence="4 8">Heteromultimer composed of HisG and HisZ subunits.</text>
</comment>
<dbReference type="RefSeq" id="WP_200758449.1">
    <property type="nucleotide sequence ID" value="NZ_AP023366.1"/>
</dbReference>
<comment type="pathway">
    <text evidence="2 8">Amino-acid biosynthesis; L-histidine biosynthesis; L-histidine from 5-phospho-alpha-D-ribose 1-diphosphate: step 1/9.</text>
</comment>
<dbReference type="PROSITE" id="PS50862">
    <property type="entry name" value="AA_TRNA_LIGASE_II"/>
    <property type="match status" value="1"/>
</dbReference>
<dbReference type="GO" id="GO:0005737">
    <property type="term" value="C:cytoplasm"/>
    <property type="evidence" value="ECO:0007669"/>
    <property type="project" value="UniProtKB-SubCell"/>
</dbReference>
<dbReference type="UniPathway" id="UPA00031">
    <property type="reaction ID" value="UER00006"/>
</dbReference>
<dbReference type="InterPro" id="IPR004517">
    <property type="entry name" value="HisZ"/>
</dbReference>
<dbReference type="CDD" id="cd00773">
    <property type="entry name" value="HisRS-like_core"/>
    <property type="match status" value="1"/>
</dbReference>
<comment type="subcellular location">
    <subcellularLocation>
        <location evidence="1 8">Cytoplasm</location>
    </subcellularLocation>
</comment>
<comment type="function">
    <text evidence="7 8">Required for the first step of histidine biosynthesis. May allow the feedback regulation of ATP phosphoribosyltransferase activity by histidine.</text>
</comment>
<feature type="binding site" evidence="9">
    <location>
        <position position="111"/>
    </location>
    <ligand>
        <name>L-histidine</name>
        <dbReference type="ChEBI" id="CHEBI:57595"/>
    </ligand>
</feature>
<feature type="binding site" evidence="9">
    <location>
        <position position="125"/>
    </location>
    <ligand>
        <name>L-histidine</name>
        <dbReference type="ChEBI" id="CHEBI:57595"/>
    </ligand>
</feature>
<evidence type="ECO:0000256" key="7">
    <source>
        <dbReference type="ARBA" id="ARBA00025246"/>
    </source>
</evidence>
<proteinExistence type="inferred from homology"/>
<organism evidence="11 12">
    <name type="scientific">Effusibacillus dendaii</name>
    <dbReference type="NCBI Taxonomy" id="2743772"/>
    <lineage>
        <taxon>Bacteria</taxon>
        <taxon>Bacillati</taxon>
        <taxon>Bacillota</taxon>
        <taxon>Bacilli</taxon>
        <taxon>Bacillales</taxon>
        <taxon>Alicyclobacillaceae</taxon>
        <taxon>Effusibacillus</taxon>
    </lineage>
</organism>
<feature type="binding site" evidence="9">
    <location>
        <begin position="273"/>
        <end position="274"/>
    </location>
    <ligand>
        <name>L-histidine</name>
        <dbReference type="ChEBI" id="CHEBI:57595"/>
    </ligand>
</feature>
<keyword evidence="11" id="KW-0808">Transferase</keyword>
<accession>A0A7I8DF59</accession>
<dbReference type="SUPFAM" id="SSF55681">
    <property type="entry name" value="Class II aaRS and biotin synthetases"/>
    <property type="match status" value="1"/>
</dbReference>
<keyword evidence="8" id="KW-0028">Amino-acid biosynthesis</keyword>
<dbReference type="Gene3D" id="3.30.930.10">
    <property type="entry name" value="Bira Bifunctional Protein, Domain 2"/>
    <property type="match status" value="1"/>
</dbReference>
<keyword evidence="6 8" id="KW-0963">Cytoplasm</keyword>
<evidence type="ECO:0000256" key="8">
    <source>
        <dbReference type="HAMAP-Rule" id="MF_00125"/>
    </source>
</evidence>
<sequence>MKKPLLIEKPQGVTDFLPDTAANKRQIEREIAKHFERWGYREIITPTFEYMDTFQLGIRGAEDRVFKFVDRSGRMLVLRPDMTAPIARVAASLLKNSPLPIRLSYTASIFRQQELVAGRDTEFTQAGVELIGDDSPDADAEMISLAVSALKAIGLTGFRLALGQIGFVQGILEEYAVDGDVRERLQNALADKDYVEFERVAGSELDKEAASVLSQLPRLRGGADILQTARQLTNSKRAHEALRNLQQIWNVLEIQGVSEYVQIDLSLLLGLNYYTGAVFEGYAPLIGFPVCGGGRYNELVEKFGRKAPATGFIIGIERVLEILEKQQAFKPIQRYLLCYREKDRQSALPFAAFLRANGQFVSTFLLDEEVPLPQTDGSLTIELRDGTLHADEPSLLRLYAQFQSGEGGGIA</sequence>
<dbReference type="InterPro" id="IPR004516">
    <property type="entry name" value="HisRS/HisZ"/>
</dbReference>
<feature type="binding site" evidence="9">
    <location>
        <begin position="81"/>
        <end position="83"/>
    </location>
    <ligand>
        <name>L-histidine</name>
        <dbReference type="ChEBI" id="CHEBI:57595"/>
    </ligand>
</feature>
<reference evidence="11 12" key="1">
    <citation type="submission" date="2020-08" db="EMBL/GenBank/DDBJ databases">
        <title>Complete Genome Sequence of Effusibacillus dendaii Strain skT53, Isolated from Farmland soil.</title>
        <authorList>
            <person name="Konishi T."/>
            <person name="Kawasaki H."/>
        </authorList>
    </citation>
    <scope>NUCLEOTIDE SEQUENCE [LARGE SCALE GENOMIC DNA]</scope>
    <source>
        <strain evidence="12">skT53</strain>
    </source>
</reference>
<dbReference type="Pfam" id="PF13393">
    <property type="entry name" value="tRNA-synt_His"/>
    <property type="match status" value="1"/>
</dbReference>
<feature type="domain" description="Aminoacyl-transfer RNA synthetases class-II family profile" evidence="10">
    <location>
        <begin position="27"/>
        <end position="349"/>
    </location>
</feature>
<evidence type="ECO:0000256" key="5">
    <source>
        <dbReference type="ARBA" id="ARBA00020397"/>
    </source>
</evidence>